<evidence type="ECO:0000313" key="1">
    <source>
        <dbReference type="EMBL" id="ROR93068.1"/>
    </source>
</evidence>
<feature type="non-terminal residue" evidence="1">
    <location>
        <position position="183"/>
    </location>
</feature>
<organism evidence="1 2">
    <name type="scientific">Nocardioides aurantiacus</name>
    <dbReference type="NCBI Taxonomy" id="86796"/>
    <lineage>
        <taxon>Bacteria</taxon>
        <taxon>Bacillati</taxon>
        <taxon>Actinomycetota</taxon>
        <taxon>Actinomycetes</taxon>
        <taxon>Propionibacteriales</taxon>
        <taxon>Nocardioidaceae</taxon>
        <taxon>Nocardioides</taxon>
    </lineage>
</organism>
<accession>A0A3N2D083</accession>
<gene>
    <name evidence="1" type="ORF">EDD33_3974</name>
</gene>
<proteinExistence type="predicted"/>
<evidence type="ECO:0000313" key="2">
    <source>
        <dbReference type="Proteomes" id="UP000281738"/>
    </source>
</evidence>
<name>A0A3N2D083_9ACTN</name>
<dbReference type="AlphaFoldDB" id="A0A3N2D083"/>
<protein>
    <submittedName>
        <fullName evidence="1">Uncharacterized protein</fullName>
    </submittedName>
</protein>
<reference evidence="1 2" key="1">
    <citation type="submission" date="2018-11" db="EMBL/GenBank/DDBJ databases">
        <title>Sequencing the genomes of 1000 actinobacteria strains.</title>
        <authorList>
            <person name="Klenk H.-P."/>
        </authorList>
    </citation>
    <scope>NUCLEOTIDE SEQUENCE [LARGE SCALE GENOMIC DNA]</scope>
    <source>
        <strain evidence="1 2">DSM 12652</strain>
    </source>
</reference>
<dbReference type="EMBL" id="RKHO01000001">
    <property type="protein sequence ID" value="ROR93068.1"/>
    <property type="molecule type" value="Genomic_DNA"/>
</dbReference>
<sequence length="183" mass="20117">MTDEDGARRRELLDGEAGEVFRRVLDEGVLALDDPRLGADHPQSAPVALLQDLGLLRRDDAVGGWVAVDPTSVQPGVVAPLGREAVELLHESAAWAESFASLAQSFRRTPHRSDALTEIRGLPGINRFLESVVDDAESELLTAQPAGPRRARALEKAHDRDMRALRRGVTMRTLYQHTARRSN</sequence>
<keyword evidence="2" id="KW-1185">Reference proteome</keyword>
<dbReference type="Proteomes" id="UP000281738">
    <property type="component" value="Unassembled WGS sequence"/>
</dbReference>
<comment type="caution">
    <text evidence="1">The sequence shown here is derived from an EMBL/GenBank/DDBJ whole genome shotgun (WGS) entry which is preliminary data.</text>
</comment>